<keyword evidence="7" id="KW-0931">ER-Golgi transport</keyword>
<dbReference type="InterPro" id="IPR019150">
    <property type="entry name" value="Vesicle_transport_protein_Use1"/>
</dbReference>
<dbReference type="GO" id="GO:0006890">
    <property type="term" value="P:retrograde vesicle-mediated transport, Golgi to endoplasmic reticulum"/>
    <property type="evidence" value="ECO:0007669"/>
    <property type="project" value="TreeGrafter"/>
</dbReference>
<keyword evidence="6" id="KW-0256">Endoplasmic reticulum</keyword>
<dbReference type="GO" id="GO:0015031">
    <property type="term" value="P:protein transport"/>
    <property type="evidence" value="ECO:0007669"/>
    <property type="project" value="UniProtKB-KW"/>
</dbReference>
<evidence type="ECO:0000256" key="8">
    <source>
        <dbReference type="ARBA" id="ARBA00022927"/>
    </source>
</evidence>
<keyword evidence="5 12" id="KW-0812">Transmembrane</keyword>
<name>A0A6B2EPN1_9DIPT</name>
<evidence type="ECO:0000256" key="5">
    <source>
        <dbReference type="ARBA" id="ARBA00022692"/>
    </source>
</evidence>
<dbReference type="GO" id="GO:0005789">
    <property type="term" value="C:endoplasmic reticulum membrane"/>
    <property type="evidence" value="ECO:0007669"/>
    <property type="project" value="UniProtKB-SubCell"/>
</dbReference>
<evidence type="ECO:0000256" key="11">
    <source>
        <dbReference type="ARBA" id="ARBA00032711"/>
    </source>
</evidence>
<evidence type="ECO:0000256" key="10">
    <source>
        <dbReference type="ARBA" id="ARBA00023136"/>
    </source>
</evidence>
<evidence type="ECO:0000256" key="3">
    <source>
        <dbReference type="ARBA" id="ARBA00015843"/>
    </source>
</evidence>
<reference evidence="13" key="1">
    <citation type="submission" date="2019-10" db="EMBL/GenBank/DDBJ databases">
        <title>Short sand fly seasons in Tbilisi, Georgia, hinder development of host immunity to saliva of the visceral leishmaniasis vector Phlebotomus kandelakii.</title>
        <authorList>
            <person name="Oliveira F."/>
            <person name="Giorgobiani E."/>
            <person name="Guimaraes-Costa A.B."/>
            <person name="Abdeladhim M."/>
            <person name="Oristian J."/>
            <person name="Tskhvaradze L."/>
            <person name="Tsertsvadze N."/>
            <person name="Zakalashvili M."/>
            <person name="Valenzuela J.G."/>
            <person name="Kamhawi S."/>
        </authorList>
    </citation>
    <scope>NUCLEOTIDE SEQUENCE</scope>
    <source>
        <strain evidence="13">Wild-capture in Tbilisi</strain>
        <tissue evidence="13">Salivary glands</tissue>
    </source>
</reference>
<dbReference type="AlphaFoldDB" id="A0A6B2EPN1"/>
<comment type="similarity">
    <text evidence="2">Belongs to the USE1 family.</text>
</comment>
<evidence type="ECO:0000256" key="6">
    <source>
        <dbReference type="ARBA" id="ARBA00022824"/>
    </source>
</evidence>
<evidence type="ECO:0000256" key="4">
    <source>
        <dbReference type="ARBA" id="ARBA00022448"/>
    </source>
</evidence>
<evidence type="ECO:0000256" key="12">
    <source>
        <dbReference type="SAM" id="Phobius"/>
    </source>
</evidence>
<evidence type="ECO:0000256" key="9">
    <source>
        <dbReference type="ARBA" id="ARBA00022989"/>
    </source>
</evidence>
<dbReference type="PANTHER" id="PTHR13050">
    <property type="entry name" value="USE1-LIKE PROTEIN"/>
    <property type="match status" value="1"/>
</dbReference>
<keyword evidence="4" id="KW-0813">Transport</keyword>
<dbReference type="GO" id="GO:0031201">
    <property type="term" value="C:SNARE complex"/>
    <property type="evidence" value="ECO:0007669"/>
    <property type="project" value="TreeGrafter"/>
</dbReference>
<evidence type="ECO:0000313" key="13">
    <source>
        <dbReference type="EMBL" id="NBJ63420.1"/>
    </source>
</evidence>
<evidence type="ECO:0000256" key="7">
    <source>
        <dbReference type="ARBA" id="ARBA00022892"/>
    </source>
</evidence>
<keyword evidence="9 12" id="KW-1133">Transmembrane helix</keyword>
<dbReference type="GO" id="GO:0005484">
    <property type="term" value="F:SNAP receptor activity"/>
    <property type="evidence" value="ECO:0007669"/>
    <property type="project" value="TreeGrafter"/>
</dbReference>
<protein>
    <recommendedName>
        <fullName evidence="3">Vesicle transport protein USE1</fullName>
    </recommendedName>
    <alternativeName>
        <fullName evidence="11">USE1-like protein</fullName>
    </alternativeName>
</protein>
<proteinExistence type="inferred from homology"/>
<dbReference type="CDD" id="cd15860">
    <property type="entry name" value="SNARE_USE1"/>
    <property type="match status" value="1"/>
</dbReference>
<accession>A0A6B2EPN1</accession>
<sequence length="229" mass="26514">MSSKLEINIRSLIAHCEEMAKTDTTDWRLKKYIKSIDILIQELEEEEPMRPDSRAIEEYRNRCGELKKLVNYQEPQKSATKANTSVDGIFKEIKQVHNANYYKDLRKDLLGGDGSMRQRKIGSGSAGDDMGKAMKHYADIQEQIAENMISLTSNLREQTETANRIIKSDVETVKRSTVLTDSNFGSLKTKSEKLMEHSKRACKCWVWMMIGFVMMIFMFMVFFIKVMKK</sequence>
<organism evidence="13">
    <name type="scientific">Phlebotomus kandelakii</name>
    <dbReference type="NCBI Taxonomy" id="1109342"/>
    <lineage>
        <taxon>Eukaryota</taxon>
        <taxon>Metazoa</taxon>
        <taxon>Ecdysozoa</taxon>
        <taxon>Arthropoda</taxon>
        <taxon>Hexapoda</taxon>
        <taxon>Insecta</taxon>
        <taxon>Pterygota</taxon>
        <taxon>Neoptera</taxon>
        <taxon>Endopterygota</taxon>
        <taxon>Diptera</taxon>
        <taxon>Nematocera</taxon>
        <taxon>Psychodoidea</taxon>
        <taxon>Psychodidae</taxon>
        <taxon>Phlebotomus</taxon>
        <taxon>Larroussius</taxon>
    </lineage>
</organism>
<dbReference type="PANTHER" id="PTHR13050:SF7">
    <property type="entry name" value="VESICLE TRANSPORT PROTEIN USE1"/>
    <property type="match status" value="1"/>
</dbReference>
<feature type="transmembrane region" description="Helical" evidence="12">
    <location>
        <begin position="205"/>
        <end position="224"/>
    </location>
</feature>
<evidence type="ECO:0000256" key="2">
    <source>
        <dbReference type="ARBA" id="ARBA00007891"/>
    </source>
</evidence>
<dbReference type="Pfam" id="PF09753">
    <property type="entry name" value="Use1"/>
    <property type="match status" value="1"/>
</dbReference>
<keyword evidence="8" id="KW-0653">Protein transport</keyword>
<keyword evidence="10 12" id="KW-0472">Membrane</keyword>
<comment type="subcellular location">
    <subcellularLocation>
        <location evidence="1">Endoplasmic reticulum membrane</location>
        <topology evidence="1">Single-pass type IV membrane protein</topology>
    </subcellularLocation>
</comment>
<dbReference type="EMBL" id="GIFK01005717">
    <property type="protein sequence ID" value="NBJ63420.1"/>
    <property type="molecule type" value="Transcribed_RNA"/>
</dbReference>
<evidence type="ECO:0000256" key="1">
    <source>
        <dbReference type="ARBA" id="ARBA00004163"/>
    </source>
</evidence>